<comment type="caution">
    <text evidence="3">The sequence shown here is derived from an EMBL/GenBank/DDBJ whole genome shotgun (WGS) entry which is preliminary data.</text>
</comment>
<dbReference type="SUPFAM" id="SSF82171">
    <property type="entry name" value="DPP6 N-terminal domain-like"/>
    <property type="match status" value="1"/>
</dbReference>
<dbReference type="Pfam" id="PF00041">
    <property type="entry name" value="fn3"/>
    <property type="match status" value="1"/>
</dbReference>
<name>A0A956NCW9_UNCEI</name>
<evidence type="ECO:0000256" key="1">
    <source>
        <dbReference type="ARBA" id="ARBA00009820"/>
    </source>
</evidence>
<dbReference type="Pfam" id="PF07676">
    <property type="entry name" value="PD40"/>
    <property type="match status" value="2"/>
</dbReference>
<dbReference type="CDD" id="cd00063">
    <property type="entry name" value="FN3"/>
    <property type="match status" value="1"/>
</dbReference>
<dbReference type="InterPro" id="IPR011042">
    <property type="entry name" value="6-blade_b-propeller_TolB-like"/>
</dbReference>
<reference evidence="3" key="1">
    <citation type="submission" date="2020-04" db="EMBL/GenBank/DDBJ databases">
        <authorList>
            <person name="Zhang T."/>
        </authorList>
    </citation>
    <scope>NUCLEOTIDE SEQUENCE</scope>
    <source>
        <strain evidence="3">HKST-UBA02</strain>
    </source>
</reference>
<dbReference type="Proteomes" id="UP000739538">
    <property type="component" value="Unassembled WGS sequence"/>
</dbReference>
<dbReference type="SUPFAM" id="SSF49265">
    <property type="entry name" value="Fibronectin type III"/>
    <property type="match status" value="1"/>
</dbReference>
<dbReference type="PANTHER" id="PTHR36842">
    <property type="entry name" value="PROTEIN TOLB HOMOLOG"/>
    <property type="match status" value="1"/>
</dbReference>
<dbReference type="InterPro" id="IPR036116">
    <property type="entry name" value="FN3_sf"/>
</dbReference>
<dbReference type="Pfam" id="PF00930">
    <property type="entry name" value="DPPIV_N"/>
    <property type="match status" value="1"/>
</dbReference>
<dbReference type="EMBL" id="JAGQHS010000072">
    <property type="protein sequence ID" value="MCA9756917.1"/>
    <property type="molecule type" value="Genomic_DNA"/>
</dbReference>
<evidence type="ECO:0000259" key="2">
    <source>
        <dbReference type="PROSITE" id="PS50853"/>
    </source>
</evidence>
<comment type="similarity">
    <text evidence="1">Belongs to the TolB family.</text>
</comment>
<gene>
    <name evidence="3" type="ORF">KDA27_14020</name>
</gene>
<dbReference type="InterPro" id="IPR011659">
    <property type="entry name" value="WD40"/>
</dbReference>
<dbReference type="InterPro" id="IPR003961">
    <property type="entry name" value="FN3_dom"/>
</dbReference>
<feature type="domain" description="Fibronectin type-III" evidence="2">
    <location>
        <begin position="165"/>
        <end position="273"/>
    </location>
</feature>
<dbReference type="PANTHER" id="PTHR36842:SF1">
    <property type="entry name" value="PROTEIN TOLB"/>
    <property type="match status" value="1"/>
</dbReference>
<sequence>MSHPLLPPCRPLVCVLFRRLEWVRRASICSGVLVLLLFLSLSCSDDPATAPGDHRPPAAVTDLEAVADSLATVRLGWTAVGDDGREGRAEGFELRGSRAPIDAENWSSAELLRAGRPPEPGGAQSTVVGGRALGVWYFAVRTVDDARNWSPVSNVVSVEVDGIEAPEPVTDLAIAEVGDRSARLVWTAPRASEGAAAERYDLRYSTEALSPATWDSAAVVPDLPLPGAPGEAQSVVVTGLSSGTQYEFALRSVVQTPNWSDLSNIVSVTTTSLVRLTRSQANEGAFDPDWSPTGDRIAYTYFLRGDPTRVAVMSANGGGVQIFDDVRGRSPAWSPDGSLIAYVSDRFIPDNPRGEYVIEVRSPTPGSSRTQIVSTGGTAIRNVSWSPSGQEVVFTVSVFEDPELRGEVYTASVEDGIPRLLLDRTVGVYGRPRWSPDGAEVLFGANGKSWVVPAGGGDPRVFGPEAGVPLDWSPDGTRIVYYRSSDLWLWDQATGVSTQLTSGPDNEGGAAWSPDGDRVVFHRGQRPDEEDIWVLELRSDR</sequence>
<evidence type="ECO:0000313" key="4">
    <source>
        <dbReference type="Proteomes" id="UP000739538"/>
    </source>
</evidence>
<organism evidence="3 4">
    <name type="scientific">Eiseniibacteriota bacterium</name>
    <dbReference type="NCBI Taxonomy" id="2212470"/>
    <lineage>
        <taxon>Bacteria</taxon>
        <taxon>Candidatus Eiseniibacteriota</taxon>
    </lineage>
</organism>
<evidence type="ECO:0000313" key="3">
    <source>
        <dbReference type="EMBL" id="MCA9756917.1"/>
    </source>
</evidence>
<dbReference type="Gene3D" id="2.120.10.30">
    <property type="entry name" value="TolB, C-terminal domain"/>
    <property type="match status" value="3"/>
</dbReference>
<protein>
    <submittedName>
        <fullName evidence="3">PD40 domain-containing protein</fullName>
    </submittedName>
</protein>
<dbReference type="InterPro" id="IPR013783">
    <property type="entry name" value="Ig-like_fold"/>
</dbReference>
<dbReference type="AlphaFoldDB" id="A0A956NCW9"/>
<dbReference type="PROSITE" id="PS50853">
    <property type="entry name" value="FN3"/>
    <property type="match status" value="1"/>
</dbReference>
<accession>A0A956NCW9</accession>
<dbReference type="SMART" id="SM00060">
    <property type="entry name" value="FN3"/>
    <property type="match status" value="2"/>
</dbReference>
<dbReference type="Gene3D" id="2.60.40.10">
    <property type="entry name" value="Immunoglobulins"/>
    <property type="match status" value="2"/>
</dbReference>
<reference evidence="3" key="2">
    <citation type="journal article" date="2021" name="Microbiome">
        <title>Successional dynamics and alternative stable states in a saline activated sludge microbial community over 9 years.</title>
        <authorList>
            <person name="Wang Y."/>
            <person name="Ye J."/>
            <person name="Ju F."/>
            <person name="Liu L."/>
            <person name="Boyd J.A."/>
            <person name="Deng Y."/>
            <person name="Parks D.H."/>
            <person name="Jiang X."/>
            <person name="Yin X."/>
            <person name="Woodcroft B.J."/>
            <person name="Tyson G.W."/>
            <person name="Hugenholtz P."/>
            <person name="Polz M.F."/>
            <person name="Zhang T."/>
        </authorList>
    </citation>
    <scope>NUCLEOTIDE SEQUENCE</scope>
    <source>
        <strain evidence="3">HKST-UBA02</strain>
    </source>
</reference>
<dbReference type="GO" id="GO:0006508">
    <property type="term" value="P:proteolysis"/>
    <property type="evidence" value="ECO:0007669"/>
    <property type="project" value="InterPro"/>
</dbReference>
<proteinExistence type="inferred from homology"/>
<dbReference type="InterPro" id="IPR002469">
    <property type="entry name" value="Peptidase_S9B_N"/>
</dbReference>